<proteinExistence type="predicted"/>
<organism evidence="2 3">
    <name type="scientific">Haloplanus salinus</name>
    <dbReference type="NCBI Taxonomy" id="1126245"/>
    <lineage>
        <taxon>Archaea</taxon>
        <taxon>Methanobacteriati</taxon>
        <taxon>Methanobacteriota</taxon>
        <taxon>Stenosarchaea group</taxon>
        <taxon>Halobacteria</taxon>
        <taxon>Halobacteriales</taxon>
        <taxon>Haloferacaceae</taxon>
        <taxon>Haloplanus</taxon>
    </lineage>
</organism>
<name>A0A368NEF8_9EURY</name>
<comment type="caution">
    <text evidence="2">The sequence shown here is derived from an EMBL/GenBank/DDBJ whole genome shotgun (WGS) entry which is preliminary data.</text>
</comment>
<protein>
    <submittedName>
        <fullName evidence="2">Uncharacterized protein</fullName>
    </submittedName>
</protein>
<evidence type="ECO:0000256" key="1">
    <source>
        <dbReference type="SAM" id="MobiDB-lite"/>
    </source>
</evidence>
<dbReference type="Proteomes" id="UP000252189">
    <property type="component" value="Unassembled WGS sequence"/>
</dbReference>
<evidence type="ECO:0000313" key="2">
    <source>
        <dbReference type="EMBL" id="RCU47974.1"/>
    </source>
</evidence>
<gene>
    <name evidence="2" type="ORF">DU504_12100</name>
</gene>
<keyword evidence="3" id="KW-1185">Reference proteome</keyword>
<sequence length="61" mass="6809">MTKRDLDWRPKGAAETYRGREVWEYNVAPHEVNEGEVDGDIRAEDITGSSGSDSVVDVDDL</sequence>
<evidence type="ECO:0000313" key="3">
    <source>
        <dbReference type="Proteomes" id="UP000252189"/>
    </source>
</evidence>
<dbReference type="OrthoDB" id="223633at2157"/>
<feature type="region of interest" description="Disordered" evidence="1">
    <location>
        <begin position="42"/>
        <end position="61"/>
    </location>
</feature>
<dbReference type="EMBL" id="QPHM01000001">
    <property type="protein sequence ID" value="RCU47974.1"/>
    <property type="molecule type" value="Genomic_DNA"/>
</dbReference>
<reference evidence="2 3" key="1">
    <citation type="submission" date="2018-07" db="EMBL/GenBank/DDBJ databases">
        <title>Genome sequences of Haloplanus salinus JCM 18368T.</title>
        <authorList>
            <person name="Kim Y.B."/>
            <person name="Roh S.W."/>
        </authorList>
    </citation>
    <scope>NUCLEOTIDE SEQUENCE [LARGE SCALE GENOMIC DNA]</scope>
    <source>
        <strain evidence="2 3">JCM 18368</strain>
    </source>
</reference>
<dbReference type="AlphaFoldDB" id="A0A368NEF8"/>
<dbReference type="RefSeq" id="WP_114449533.1">
    <property type="nucleotide sequence ID" value="NZ_QPHM01000001.1"/>
</dbReference>
<accession>A0A368NEF8</accession>